<name>A0A286H7P4_9ACTN</name>
<feature type="transmembrane region" description="Helical" evidence="2">
    <location>
        <begin position="759"/>
        <end position="781"/>
    </location>
</feature>
<dbReference type="RefSeq" id="WP_097186067.1">
    <property type="nucleotide sequence ID" value="NZ_OCNK01000008.1"/>
</dbReference>
<sequence>MTTRRGGPRSVLRRLRLAFLPVPSQAVGLAVLVAVLAAALGSVPLMIGSAEEGAWRSERARHAESEIGTTFHSSSTPGAPEPAASRVPLAAELDDAVVATATALGLPEPLSLVRLSDPLFFDTPTGPARIVHVSRTGAEQNVDVIAGEPGVLAPARLVDLIGVQPGGTVPGQADSGAVASFEVTGIYEDLAVPLPAYWGGLENLFIPPPDPGTKDPEFPTVAVFSPRHQVLATAVAIDEDVELEWFLPLPTGIGVDEARGRADLMERLEADLVVPRSRAVRITNLFSFERPAPRSELPDALERVDETVALLAPPVRAVGIGAGAAALVLVGAWAGQRARRREDELLFLLARGLPPSRAGAQAVREAVLPTLAGLAVGGVAGWLLVRAFGPASDLPDASAPAALVVVGAAGIAALLTVGLVTTALVARADSLGRRPDALFARIPWLAVTAAVTVVTAIPVFTGRADGGGIDLLQLVLPLLVTAVVAGAVTGALPRLGARARARLDRLPPAPFLALSRVLTGRSATRLVVVTTALALGLIAYSGALADSTERTIAAKQAVGTGSDVVVPLLRQTIETGPRPPGTTIVGVGTRAELSPGERVADVLVVRPDEVAAITRWNPAFADQPLDELMAALADHEGSGVPVVLAGTADDDVGAELVLQFGRVYAMQLDVVGRTDAFPGQPARAPMVVADWDSFTAAVEGSGREVDAVLDRQVWARGAVEPVLQALTAEDYAYDLDQVRTSSDFAARPELSAQSWSFGYLRAIALAAGLLGLTGIAMHALAQQRRRTVAALLLTRMGMGRRSLDAAGALEIGLLAGLGALVAVAVALPTSALLLGLLDPVPDLRPDPLFALPWGSVAAVVVGVALVTAASALLVGRSARRATGGQVMRDAT</sequence>
<feature type="transmembrane region" description="Helical" evidence="2">
    <location>
        <begin position="366"/>
        <end position="389"/>
    </location>
</feature>
<evidence type="ECO:0000313" key="3">
    <source>
        <dbReference type="EMBL" id="SOE03820.1"/>
    </source>
</evidence>
<organism evidence="3 4">
    <name type="scientific">Blastococcus haudaquaticus</name>
    <dbReference type="NCBI Taxonomy" id="1938745"/>
    <lineage>
        <taxon>Bacteria</taxon>
        <taxon>Bacillati</taxon>
        <taxon>Actinomycetota</taxon>
        <taxon>Actinomycetes</taxon>
        <taxon>Geodermatophilales</taxon>
        <taxon>Geodermatophilaceae</taxon>
        <taxon>Blastococcus</taxon>
    </lineage>
</organism>
<evidence type="ECO:0000256" key="1">
    <source>
        <dbReference type="SAM" id="MobiDB-lite"/>
    </source>
</evidence>
<feature type="transmembrane region" description="Helical" evidence="2">
    <location>
        <begin position="471"/>
        <end position="492"/>
    </location>
</feature>
<keyword evidence="2" id="KW-0472">Membrane</keyword>
<gene>
    <name evidence="3" type="ORF">SAMN06272739_4377</name>
</gene>
<keyword evidence="4" id="KW-1185">Reference proteome</keyword>
<protein>
    <submittedName>
        <fullName evidence="3">Putative ABC transport system permease protein</fullName>
    </submittedName>
</protein>
<dbReference type="AlphaFoldDB" id="A0A286H7P4"/>
<keyword evidence="2" id="KW-1133">Transmembrane helix</keyword>
<reference evidence="4" key="1">
    <citation type="submission" date="2017-09" db="EMBL/GenBank/DDBJ databases">
        <authorList>
            <person name="Varghese N."/>
            <person name="Submissions S."/>
        </authorList>
    </citation>
    <scope>NUCLEOTIDE SEQUENCE [LARGE SCALE GENOMIC DNA]</scope>
    <source>
        <strain evidence="4">DSM 44270</strain>
    </source>
</reference>
<proteinExistence type="predicted"/>
<keyword evidence="2" id="KW-0812">Transmembrane</keyword>
<feature type="transmembrane region" description="Helical" evidence="2">
    <location>
        <begin position="848"/>
        <end position="874"/>
    </location>
</feature>
<feature type="transmembrane region" description="Helical" evidence="2">
    <location>
        <begin position="802"/>
        <end position="828"/>
    </location>
</feature>
<dbReference type="OrthoDB" id="5173081at2"/>
<evidence type="ECO:0000256" key="2">
    <source>
        <dbReference type="SAM" id="Phobius"/>
    </source>
</evidence>
<feature type="transmembrane region" description="Helical" evidence="2">
    <location>
        <begin position="438"/>
        <end position="459"/>
    </location>
</feature>
<feature type="compositionally biased region" description="Polar residues" evidence="1">
    <location>
        <begin position="67"/>
        <end position="77"/>
    </location>
</feature>
<feature type="transmembrane region" description="Helical" evidence="2">
    <location>
        <begin position="317"/>
        <end position="335"/>
    </location>
</feature>
<dbReference type="Proteomes" id="UP000219482">
    <property type="component" value="Unassembled WGS sequence"/>
</dbReference>
<dbReference type="EMBL" id="OCNK01000008">
    <property type="protein sequence ID" value="SOE03820.1"/>
    <property type="molecule type" value="Genomic_DNA"/>
</dbReference>
<feature type="transmembrane region" description="Helical" evidence="2">
    <location>
        <begin position="526"/>
        <end position="545"/>
    </location>
</feature>
<feature type="transmembrane region" description="Helical" evidence="2">
    <location>
        <begin position="401"/>
        <end position="426"/>
    </location>
</feature>
<evidence type="ECO:0000313" key="4">
    <source>
        <dbReference type="Proteomes" id="UP000219482"/>
    </source>
</evidence>
<feature type="region of interest" description="Disordered" evidence="1">
    <location>
        <begin position="57"/>
        <end position="83"/>
    </location>
</feature>
<accession>A0A286H7P4</accession>